<comment type="caution">
    <text evidence="2">The sequence shown here is derived from an EMBL/GenBank/DDBJ whole genome shotgun (WGS) entry which is preliminary data.</text>
</comment>
<gene>
    <name evidence="2" type="ORF">CWI84_03120</name>
</gene>
<name>A0A432ZTK0_9GAMM</name>
<dbReference type="Proteomes" id="UP000287996">
    <property type="component" value="Unassembled WGS sequence"/>
</dbReference>
<keyword evidence="1" id="KW-1133">Transmembrane helix</keyword>
<evidence type="ECO:0000313" key="2">
    <source>
        <dbReference type="EMBL" id="RUO81116.1"/>
    </source>
</evidence>
<dbReference type="RefSeq" id="WP_126841112.1">
    <property type="nucleotide sequence ID" value="NZ_PIQH01000002.1"/>
</dbReference>
<dbReference type="OrthoDB" id="6241344at2"/>
<feature type="transmembrane region" description="Helical" evidence="1">
    <location>
        <begin position="31"/>
        <end position="58"/>
    </location>
</feature>
<evidence type="ECO:0000256" key="1">
    <source>
        <dbReference type="SAM" id="Phobius"/>
    </source>
</evidence>
<sequence>MLLSLLVLQGLVATLIFYVLAGQYQNKPLWNLLAVLFAGLVPPLNWALVMLAIAWRLWRRSPQTIAAKILP</sequence>
<dbReference type="AlphaFoldDB" id="A0A432ZTK0"/>
<keyword evidence="1" id="KW-0472">Membrane</keyword>
<protein>
    <submittedName>
        <fullName evidence="2">Uncharacterized protein</fullName>
    </submittedName>
</protein>
<accession>A0A432ZTK0</accession>
<proteinExistence type="predicted"/>
<reference evidence="2 3" key="1">
    <citation type="journal article" date="2011" name="Front. Microbiol.">
        <title>Genomic signatures of strain selection and enhancement in Bacillus atrophaeus var. globigii, a historical biowarfare simulant.</title>
        <authorList>
            <person name="Gibbons H.S."/>
            <person name="Broomall S.M."/>
            <person name="McNew L.A."/>
            <person name="Daligault H."/>
            <person name="Chapman C."/>
            <person name="Bruce D."/>
            <person name="Karavis M."/>
            <person name="Krepps M."/>
            <person name="McGregor P.A."/>
            <person name="Hong C."/>
            <person name="Park K.H."/>
            <person name="Akmal A."/>
            <person name="Feldman A."/>
            <person name="Lin J.S."/>
            <person name="Chang W.E."/>
            <person name="Higgs B.W."/>
            <person name="Demirev P."/>
            <person name="Lindquist J."/>
            <person name="Liem A."/>
            <person name="Fochler E."/>
            <person name="Read T.D."/>
            <person name="Tapia R."/>
            <person name="Johnson S."/>
            <person name="Bishop-Lilly K.A."/>
            <person name="Detter C."/>
            <person name="Han C."/>
            <person name="Sozhamannan S."/>
            <person name="Rosenzweig C.N."/>
            <person name="Skowronski E.W."/>
        </authorList>
    </citation>
    <scope>NUCLEOTIDE SEQUENCE [LARGE SCALE GENOMIC DNA]</scope>
    <source>
        <strain evidence="2 3">CC-PW-9</strain>
    </source>
</reference>
<organism evidence="2 3">
    <name type="scientific">Idiomarina tyrosinivorans</name>
    <dbReference type="NCBI Taxonomy" id="1445662"/>
    <lineage>
        <taxon>Bacteria</taxon>
        <taxon>Pseudomonadati</taxon>
        <taxon>Pseudomonadota</taxon>
        <taxon>Gammaproteobacteria</taxon>
        <taxon>Alteromonadales</taxon>
        <taxon>Idiomarinaceae</taxon>
        <taxon>Idiomarina</taxon>
    </lineage>
</organism>
<keyword evidence="1" id="KW-0812">Transmembrane</keyword>
<evidence type="ECO:0000313" key="3">
    <source>
        <dbReference type="Proteomes" id="UP000287996"/>
    </source>
</evidence>
<keyword evidence="3" id="KW-1185">Reference proteome</keyword>
<dbReference type="EMBL" id="PIQH01000002">
    <property type="protein sequence ID" value="RUO81116.1"/>
    <property type="molecule type" value="Genomic_DNA"/>
</dbReference>